<protein>
    <submittedName>
        <fullName evidence="1">Uncharacterized protein</fullName>
    </submittedName>
</protein>
<comment type="caution">
    <text evidence="1">The sequence shown here is derived from an EMBL/GenBank/DDBJ whole genome shotgun (WGS) entry which is preliminary data.</text>
</comment>
<dbReference type="AlphaFoldDB" id="A0A1G1T282"/>
<gene>
    <name evidence="1" type="ORF">BEN47_15605</name>
</gene>
<name>A0A1G1T282_9BACT</name>
<keyword evidence="2" id="KW-1185">Reference proteome</keyword>
<dbReference type="OrthoDB" id="886246at2"/>
<dbReference type="RefSeq" id="WP_070728710.1">
    <property type="nucleotide sequence ID" value="NZ_MDZB01000112.1"/>
</dbReference>
<sequence length="67" mass="7874">MEFQKKTYTFRGMDGYAGFRHGTDYELELGTSEADDARPAEVVIVNPVSKRWMYCSKQEFSERWQKA</sequence>
<organism evidence="1 2">
    <name type="scientific">Hymenobacter lapidarius</name>
    <dbReference type="NCBI Taxonomy" id="1908237"/>
    <lineage>
        <taxon>Bacteria</taxon>
        <taxon>Pseudomonadati</taxon>
        <taxon>Bacteroidota</taxon>
        <taxon>Cytophagia</taxon>
        <taxon>Cytophagales</taxon>
        <taxon>Hymenobacteraceae</taxon>
        <taxon>Hymenobacter</taxon>
    </lineage>
</organism>
<accession>A0A1G1T282</accession>
<evidence type="ECO:0000313" key="2">
    <source>
        <dbReference type="Proteomes" id="UP000176294"/>
    </source>
</evidence>
<reference evidence="1 2" key="1">
    <citation type="submission" date="2016-08" db="EMBL/GenBank/DDBJ databases">
        <title>Hymenobacter coccineus sp. nov., Hymenobacter lapidarius sp. nov. and Hymenobacter glacialis sp. nov., isolated from Antarctic soil.</title>
        <authorList>
            <person name="Sedlacek I."/>
            <person name="Kralova S."/>
            <person name="Kyrova K."/>
            <person name="Maslanova I."/>
            <person name="Stankova E."/>
            <person name="Vrbovska V."/>
            <person name="Nemec M."/>
            <person name="Bartak M."/>
            <person name="Svec P."/>
            <person name="Busse H.-J."/>
            <person name="Pantucek R."/>
        </authorList>
    </citation>
    <scope>NUCLEOTIDE SEQUENCE [LARGE SCALE GENOMIC DNA]</scope>
    <source>
        <strain evidence="1 2">CCM 8643</strain>
    </source>
</reference>
<evidence type="ECO:0000313" key="1">
    <source>
        <dbReference type="EMBL" id="OGX84982.1"/>
    </source>
</evidence>
<dbReference type="EMBL" id="MDZB01000112">
    <property type="protein sequence ID" value="OGX84982.1"/>
    <property type="molecule type" value="Genomic_DNA"/>
</dbReference>
<dbReference type="Proteomes" id="UP000176294">
    <property type="component" value="Unassembled WGS sequence"/>
</dbReference>
<proteinExistence type="predicted"/>